<dbReference type="AlphaFoldDB" id="A0A0E9SZQ0"/>
<dbReference type="EMBL" id="GBXM01061855">
    <property type="protein sequence ID" value="JAH46722.1"/>
    <property type="molecule type" value="Transcribed_RNA"/>
</dbReference>
<proteinExistence type="predicted"/>
<sequence length="37" mass="4351">MRLQTGQTDNCWHSSKTCPTQWNLEYGQKLWSKSHIG</sequence>
<reference evidence="1" key="1">
    <citation type="submission" date="2014-11" db="EMBL/GenBank/DDBJ databases">
        <authorList>
            <person name="Amaro Gonzalez C."/>
        </authorList>
    </citation>
    <scope>NUCLEOTIDE SEQUENCE</scope>
</reference>
<protein>
    <submittedName>
        <fullName evidence="1">Uncharacterized protein</fullName>
    </submittedName>
</protein>
<accession>A0A0E9SZQ0</accession>
<evidence type="ECO:0000313" key="1">
    <source>
        <dbReference type="EMBL" id="JAH46722.1"/>
    </source>
</evidence>
<name>A0A0E9SZQ0_ANGAN</name>
<reference evidence="1" key="2">
    <citation type="journal article" date="2015" name="Fish Shellfish Immunol.">
        <title>Early steps in the European eel (Anguilla anguilla)-Vibrio vulnificus interaction in the gills: Role of the RtxA13 toxin.</title>
        <authorList>
            <person name="Callol A."/>
            <person name="Pajuelo D."/>
            <person name="Ebbesson L."/>
            <person name="Teles M."/>
            <person name="MacKenzie S."/>
            <person name="Amaro C."/>
        </authorList>
    </citation>
    <scope>NUCLEOTIDE SEQUENCE</scope>
</reference>
<organism evidence="1">
    <name type="scientific">Anguilla anguilla</name>
    <name type="common">European freshwater eel</name>
    <name type="synonym">Muraena anguilla</name>
    <dbReference type="NCBI Taxonomy" id="7936"/>
    <lineage>
        <taxon>Eukaryota</taxon>
        <taxon>Metazoa</taxon>
        <taxon>Chordata</taxon>
        <taxon>Craniata</taxon>
        <taxon>Vertebrata</taxon>
        <taxon>Euteleostomi</taxon>
        <taxon>Actinopterygii</taxon>
        <taxon>Neopterygii</taxon>
        <taxon>Teleostei</taxon>
        <taxon>Anguilliformes</taxon>
        <taxon>Anguillidae</taxon>
        <taxon>Anguilla</taxon>
    </lineage>
</organism>